<keyword evidence="2" id="KW-1185">Reference proteome</keyword>
<dbReference type="RefSeq" id="WP_196206920.1">
    <property type="nucleotide sequence ID" value="NZ_JADPUN010000428.1"/>
</dbReference>
<evidence type="ECO:0000313" key="2">
    <source>
        <dbReference type="Proteomes" id="UP000638560"/>
    </source>
</evidence>
<evidence type="ECO:0000313" key="1">
    <source>
        <dbReference type="EMBL" id="MBF9135463.1"/>
    </source>
</evidence>
<accession>A0ABS0HAH2</accession>
<dbReference type="Proteomes" id="UP000638560">
    <property type="component" value="Unassembled WGS sequence"/>
</dbReference>
<dbReference type="Gene3D" id="1.25.40.10">
    <property type="entry name" value="Tetratricopeptide repeat domain"/>
    <property type="match status" value="1"/>
</dbReference>
<dbReference type="InterPro" id="IPR029035">
    <property type="entry name" value="DHS-like_NAD/FAD-binding_dom"/>
</dbReference>
<sequence length="679" mass="72900">MNMDLGAIAGPTPDASVVLCGSGVSAVAPSNVPSWWGLNDAVLDEIRQIALRALTSPDVRALAATARLEDVPLPAFSQLIADAFAGRSWLDVLTVLNGAEPNGVHRAVMRLVADGHGHTVITTNFDTLLERAGQELGLAVPVVLRGQQGPATGAALHKIHGSVDQPDSMVDLWLDKGRGLGPVTRTQLAAACRGRHLVVLGFSGEDLVTDEDYLGLLAGDGLPSRVTWVCRPATSPGEGARSFLDRLAAAGVPVVTPEYDLAGGAGVAGSGGTDLPRRVRNWLGEALMLPPNAALILAQMLRLRGATGEAATMRAEIRRVLSRIGRDTLHPGVAAAWALLGKEELAGKLAKADLLRAEQAWVHFERSIARHRLTFHGQAVVEQRLLRAAIRQNTAIVALRDADVDGADQFLREAIEILNEVPDPEHSRRMAGVRYQQALLRLVHGEAHVAMIALERSLEYARRCGDLAMEGNATLVLAMCLRATSDDELAAELDRRATRLGRATNDKGWAKQLHDLVAADSSILASGRFADIVTAISPDPLLDDLAAARAAEDPILLAAELRKVVKRDTDRCNRDRLGQLLHSLDLAGDRSPNSLYQRTVRALDADRPPLPDPARFLVEVTALGLSGARISRITLDRLLRLGRPFGFRPYTFVPHGFEDGLTALERTARQGGFTWSSTG</sequence>
<protein>
    <submittedName>
        <fullName evidence="1">SIR2 family protein</fullName>
    </submittedName>
</protein>
<dbReference type="InterPro" id="IPR011990">
    <property type="entry name" value="TPR-like_helical_dom_sf"/>
</dbReference>
<name>A0ABS0HAH2_9ACTN</name>
<reference evidence="1 2" key="1">
    <citation type="submission" date="2020-11" db="EMBL/GenBank/DDBJ databases">
        <title>A novel isolate from a Black sea contaminated sediment with potential to produce alkanes: Plantactinospora alkalitolerans sp. nov.</title>
        <authorList>
            <person name="Carro L."/>
            <person name="Veyisoglu A."/>
            <person name="Guven K."/>
            <person name="Schumann P."/>
            <person name="Klenk H.-P."/>
            <person name="Sahin N."/>
        </authorList>
    </citation>
    <scope>NUCLEOTIDE SEQUENCE [LARGE SCALE GENOMIC DNA]</scope>
    <source>
        <strain evidence="1 2">S1510</strain>
    </source>
</reference>
<dbReference type="SUPFAM" id="SSF52467">
    <property type="entry name" value="DHS-like NAD/FAD-binding domain"/>
    <property type="match status" value="1"/>
</dbReference>
<proteinExistence type="predicted"/>
<dbReference type="Gene3D" id="3.40.50.1220">
    <property type="entry name" value="TPP-binding domain"/>
    <property type="match status" value="1"/>
</dbReference>
<organism evidence="1 2">
    <name type="scientific">Plantactinospora alkalitolerans</name>
    <dbReference type="NCBI Taxonomy" id="2789879"/>
    <lineage>
        <taxon>Bacteria</taxon>
        <taxon>Bacillati</taxon>
        <taxon>Actinomycetota</taxon>
        <taxon>Actinomycetes</taxon>
        <taxon>Micromonosporales</taxon>
        <taxon>Micromonosporaceae</taxon>
        <taxon>Plantactinospora</taxon>
    </lineage>
</organism>
<comment type="caution">
    <text evidence="1">The sequence shown here is derived from an EMBL/GenBank/DDBJ whole genome shotgun (WGS) entry which is preliminary data.</text>
</comment>
<gene>
    <name evidence="1" type="ORF">I0C86_42175</name>
</gene>
<dbReference type="Pfam" id="PF13289">
    <property type="entry name" value="SIR2_2"/>
    <property type="match status" value="1"/>
</dbReference>
<dbReference type="SUPFAM" id="SSF48452">
    <property type="entry name" value="TPR-like"/>
    <property type="match status" value="1"/>
</dbReference>
<dbReference type="EMBL" id="JADPUN010000428">
    <property type="protein sequence ID" value="MBF9135463.1"/>
    <property type="molecule type" value="Genomic_DNA"/>
</dbReference>